<keyword evidence="10" id="KW-1185">Reference proteome</keyword>
<feature type="compositionally biased region" description="Gly residues" evidence="7">
    <location>
        <begin position="501"/>
        <end position="522"/>
    </location>
</feature>
<evidence type="ECO:0000256" key="3">
    <source>
        <dbReference type="ARBA" id="ARBA00022801"/>
    </source>
</evidence>
<feature type="region of interest" description="Disordered" evidence="7">
    <location>
        <begin position="501"/>
        <end position="555"/>
    </location>
</feature>
<feature type="compositionally biased region" description="Acidic residues" evidence="7">
    <location>
        <begin position="188"/>
        <end position="200"/>
    </location>
</feature>
<feature type="compositionally biased region" description="Basic residues" evidence="7">
    <location>
        <begin position="115"/>
        <end position="124"/>
    </location>
</feature>
<proteinExistence type="inferred from homology"/>
<keyword evidence="4 5" id="KW-0460">Magnesium</keyword>
<accession>A0A4Y7TRK2</accession>
<feature type="binding site" evidence="5">
    <location>
        <position position="752"/>
    </location>
    <ligand>
        <name>Mg(2+)</name>
        <dbReference type="ChEBI" id="CHEBI:18420"/>
        <label>1</label>
    </ligand>
</feature>
<feature type="compositionally biased region" description="Low complexity" evidence="7">
    <location>
        <begin position="1"/>
        <end position="13"/>
    </location>
</feature>
<evidence type="ECO:0000256" key="1">
    <source>
        <dbReference type="ARBA" id="ARBA00007092"/>
    </source>
</evidence>
<dbReference type="InterPro" id="IPR036691">
    <property type="entry name" value="Endo/exonu/phosph_ase_sf"/>
</dbReference>
<dbReference type="STRING" id="71717.A0A4Y7TRK2"/>
<dbReference type="Pfam" id="PF03372">
    <property type="entry name" value="Exo_endo_phos"/>
    <property type="match status" value="1"/>
</dbReference>
<dbReference type="PANTHER" id="PTHR22748:SF4">
    <property type="entry name" value="DNA-(APURINIC OR APYRIMIDINIC SITE) ENDONUCLEASE 2"/>
    <property type="match status" value="1"/>
</dbReference>
<comment type="similarity">
    <text evidence="1">Belongs to the DNA repair enzymes AP/ExoA family.</text>
</comment>
<comment type="caution">
    <text evidence="9">The sequence shown here is derived from an EMBL/GenBank/DDBJ whole genome shotgun (WGS) entry which is preliminary data.</text>
</comment>
<dbReference type="SUPFAM" id="SSF56219">
    <property type="entry name" value="DNase I-like"/>
    <property type="match status" value="1"/>
</dbReference>
<dbReference type="Proteomes" id="UP000298030">
    <property type="component" value="Unassembled WGS sequence"/>
</dbReference>
<dbReference type="PANTHER" id="PTHR22748">
    <property type="entry name" value="AP ENDONUCLEASE"/>
    <property type="match status" value="1"/>
</dbReference>
<feature type="compositionally biased region" description="Basic and acidic residues" evidence="7">
    <location>
        <begin position="72"/>
        <end position="87"/>
    </location>
</feature>
<dbReference type="GO" id="GO:0005634">
    <property type="term" value="C:nucleus"/>
    <property type="evidence" value="ECO:0007669"/>
    <property type="project" value="TreeGrafter"/>
</dbReference>
<feature type="compositionally biased region" description="Basic and acidic residues" evidence="7">
    <location>
        <begin position="668"/>
        <end position="688"/>
    </location>
</feature>
<evidence type="ECO:0000313" key="10">
    <source>
        <dbReference type="Proteomes" id="UP000298030"/>
    </source>
</evidence>
<sequence>MNPANPATNPNMPIEKIDTQATAPTASDSTSHAPAVDHGTKRPADATDDKANTQTGQKRASDDAGQNPRGGKVHDVKDTPQARRIFDRNPIGWPDKTLLEGAQAAKGEGSPSPSRKARRKAAKKKKEEEDAKKAEEKMDEDAEMEDPPEDNPIPQPNFTSPPPPQQQRRSEGPASATTKVNTTHNSDDGDEDEEMFDEESYNGREEYFGNLARPSESGDTSETESEATFFRPAEVLPRLFDHDPDSPSYTVYEMACHPGKNAVTRMNNLSTEVYGVLEHDRAIIAEVRPDRKKMVQELGPVEGTLPLFHMVLGITKLEKAKGLARPVVNTAVRSLVNKPNPWEPTHFAAYLSGIGHIPATETYRLRIENAIRDEFESHPAILTCLDKNHKGLGINKNDYTRDEAAHLLTKNLEVRFVKHPNGGGTWWTLHWTKNPANTYQGELDWILTIRKIKIEVKFVGTINAKPPHFHLCGICHAIDHTGEYCPFPTLDGWHKIATENGGGANRGRGGYRGGRGQGGRGQGRGKDVNLANRPKRETWREEQPSGRIHSQVTRGMGKGQTCITIHPTVEWPPQYVLLGSSLDTPVPQQLTWIHRNPDDGGSGDNDAFPRPDENVGGYGQIRWIYENSAPSNGSREEGGTDARNHAETQENPRDPSTTLVNGAGSPNHDPDHAQASPEHGHGENREGSEDPLMGEVGNHTNKRPGQKKSRAALRIASLNIKGGNVITGPNSKWTNINALMRDRSINILALQETHLTEEKVAQLGQFQKRLRILCSPDPQNPSGKGGVALVINKHNTNWKEVEEDEIYPGRAILATIKWKEDTSLGILAVYAPSGNDTENAAFWKELQQRLARLRRRGKRVDVLLGDFNMVEWGMNDRTPPRNEAQAVLDAFEEMKRSNDLHDGWREVLRPTR</sequence>
<feature type="binding site" evidence="5">
    <location>
        <position position="719"/>
    </location>
    <ligand>
        <name>Mg(2+)</name>
        <dbReference type="ChEBI" id="CHEBI:18420"/>
        <label>1</label>
    </ligand>
</feature>
<dbReference type="GO" id="GO:0046872">
    <property type="term" value="F:metal ion binding"/>
    <property type="evidence" value="ECO:0007669"/>
    <property type="project" value="UniProtKB-KW"/>
</dbReference>
<dbReference type="EMBL" id="QPFP01000005">
    <property type="protein sequence ID" value="TEB36796.1"/>
    <property type="molecule type" value="Genomic_DNA"/>
</dbReference>
<keyword evidence="5" id="KW-0464">Manganese</keyword>
<dbReference type="GO" id="GO:0008311">
    <property type="term" value="F:double-stranded DNA 3'-5' DNA exonuclease activity"/>
    <property type="evidence" value="ECO:0007669"/>
    <property type="project" value="TreeGrafter"/>
</dbReference>
<keyword evidence="2 5" id="KW-0479">Metal-binding</keyword>
<evidence type="ECO:0000256" key="5">
    <source>
        <dbReference type="PIRSR" id="PIRSR604808-2"/>
    </source>
</evidence>
<dbReference type="GO" id="GO:0008081">
    <property type="term" value="F:phosphoric diester hydrolase activity"/>
    <property type="evidence" value="ECO:0007669"/>
    <property type="project" value="TreeGrafter"/>
</dbReference>
<dbReference type="GO" id="GO:0006284">
    <property type="term" value="P:base-excision repair"/>
    <property type="evidence" value="ECO:0007669"/>
    <property type="project" value="TreeGrafter"/>
</dbReference>
<dbReference type="Gene3D" id="3.60.10.10">
    <property type="entry name" value="Endonuclease/exonuclease/phosphatase"/>
    <property type="match status" value="1"/>
</dbReference>
<organism evidence="9 10">
    <name type="scientific">Coprinellus micaceus</name>
    <name type="common">Glistening ink-cap mushroom</name>
    <name type="synonym">Coprinus micaceus</name>
    <dbReference type="NCBI Taxonomy" id="71717"/>
    <lineage>
        <taxon>Eukaryota</taxon>
        <taxon>Fungi</taxon>
        <taxon>Dikarya</taxon>
        <taxon>Basidiomycota</taxon>
        <taxon>Agaricomycotina</taxon>
        <taxon>Agaricomycetes</taxon>
        <taxon>Agaricomycetidae</taxon>
        <taxon>Agaricales</taxon>
        <taxon>Agaricineae</taxon>
        <taxon>Psathyrellaceae</taxon>
        <taxon>Coprinellus</taxon>
    </lineage>
</organism>
<feature type="binding site" evidence="5">
    <location>
        <position position="868"/>
    </location>
    <ligand>
        <name>Mg(2+)</name>
        <dbReference type="ChEBI" id="CHEBI:18420"/>
        <label>1</label>
    </ligand>
</feature>
<feature type="region of interest" description="Disordered" evidence="7">
    <location>
        <begin position="591"/>
        <end position="710"/>
    </location>
</feature>
<dbReference type="InterPro" id="IPR005135">
    <property type="entry name" value="Endo/exonuclease/phosphatase"/>
</dbReference>
<feature type="compositionally biased region" description="Basic residues" evidence="7">
    <location>
        <begin position="700"/>
        <end position="710"/>
    </location>
</feature>
<feature type="compositionally biased region" description="Basic and acidic residues" evidence="7">
    <location>
        <begin position="125"/>
        <end position="136"/>
    </location>
</feature>
<dbReference type="OrthoDB" id="416119at2759"/>
<feature type="compositionally biased region" description="Basic and acidic residues" evidence="7">
    <location>
        <begin position="38"/>
        <end position="51"/>
    </location>
</feature>
<evidence type="ECO:0000256" key="6">
    <source>
        <dbReference type="PIRSR" id="PIRSR604808-3"/>
    </source>
</evidence>
<evidence type="ECO:0000256" key="7">
    <source>
        <dbReference type="SAM" id="MobiDB-lite"/>
    </source>
</evidence>
<gene>
    <name evidence="9" type="ORF">FA13DRAFT_1706031</name>
</gene>
<evidence type="ECO:0000256" key="2">
    <source>
        <dbReference type="ARBA" id="ARBA00022723"/>
    </source>
</evidence>
<feature type="region of interest" description="Disordered" evidence="7">
    <location>
        <begin position="1"/>
        <end position="200"/>
    </location>
</feature>
<feature type="binding site" evidence="5">
    <location>
        <position position="866"/>
    </location>
    <ligand>
        <name>Mg(2+)</name>
        <dbReference type="ChEBI" id="CHEBI:18420"/>
        <label>1</label>
    </ligand>
</feature>
<feature type="compositionally biased region" description="Polar residues" evidence="7">
    <location>
        <begin position="175"/>
        <end position="184"/>
    </location>
</feature>
<name>A0A4Y7TRK2_COPMI</name>
<comment type="cofactor">
    <cofactor evidence="5">
        <name>Mg(2+)</name>
        <dbReference type="ChEBI" id="CHEBI:18420"/>
    </cofactor>
    <cofactor evidence="5">
        <name>Mn(2+)</name>
        <dbReference type="ChEBI" id="CHEBI:29035"/>
    </cofactor>
    <text evidence="5">Probably binds two magnesium or manganese ions per subunit.</text>
</comment>
<dbReference type="GO" id="GO:0003906">
    <property type="term" value="F:DNA-(apurinic or apyrimidinic site) endonuclease activity"/>
    <property type="evidence" value="ECO:0007669"/>
    <property type="project" value="TreeGrafter"/>
</dbReference>
<feature type="compositionally biased region" description="Acidic residues" evidence="7">
    <location>
        <begin position="137"/>
        <end position="149"/>
    </location>
</feature>
<dbReference type="InterPro" id="IPR004808">
    <property type="entry name" value="AP_endonuc_1"/>
</dbReference>
<feature type="compositionally biased region" description="Polar residues" evidence="7">
    <location>
        <begin position="19"/>
        <end position="32"/>
    </location>
</feature>
<feature type="compositionally biased region" description="Basic and acidic residues" evidence="7">
    <location>
        <begin position="634"/>
        <end position="653"/>
    </location>
</feature>
<feature type="compositionally biased region" description="Basic and acidic residues" evidence="7">
    <location>
        <begin position="534"/>
        <end position="544"/>
    </location>
</feature>
<keyword evidence="3" id="KW-0378">Hydrolase</keyword>
<feature type="site" description="Transition state stabilizer" evidence="6">
    <location>
        <position position="868"/>
    </location>
</feature>
<evidence type="ECO:0000259" key="8">
    <source>
        <dbReference type="Pfam" id="PF03372"/>
    </source>
</evidence>
<feature type="compositionally biased region" description="Pro residues" evidence="7">
    <location>
        <begin position="150"/>
        <end position="165"/>
    </location>
</feature>
<feature type="domain" description="Endonuclease/exonuclease/phosphatase" evidence="8">
    <location>
        <begin position="717"/>
        <end position="883"/>
    </location>
</feature>
<protein>
    <recommendedName>
        <fullName evidence="8">Endonuclease/exonuclease/phosphatase domain-containing protein</fullName>
    </recommendedName>
</protein>
<dbReference type="AlphaFoldDB" id="A0A4Y7TRK2"/>
<reference evidence="9 10" key="1">
    <citation type="journal article" date="2019" name="Nat. Ecol. Evol.">
        <title>Megaphylogeny resolves global patterns of mushroom evolution.</title>
        <authorList>
            <person name="Varga T."/>
            <person name="Krizsan K."/>
            <person name="Foldi C."/>
            <person name="Dima B."/>
            <person name="Sanchez-Garcia M."/>
            <person name="Sanchez-Ramirez S."/>
            <person name="Szollosi G.J."/>
            <person name="Szarkandi J.G."/>
            <person name="Papp V."/>
            <person name="Albert L."/>
            <person name="Andreopoulos W."/>
            <person name="Angelini C."/>
            <person name="Antonin V."/>
            <person name="Barry K.W."/>
            <person name="Bougher N.L."/>
            <person name="Buchanan P."/>
            <person name="Buyck B."/>
            <person name="Bense V."/>
            <person name="Catcheside P."/>
            <person name="Chovatia M."/>
            <person name="Cooper J."/>
            <person name="Damon W."/>
            <person name="Desjardin D."/>
            <person name="Finy P."/>
            <person name="Geml J."/>
            <person name="Haridas S."/>
            <person name="Hughes K."/>
            <person name="Justo A."/>
            <person name="Karasinski D."/>
            <person name="Kautmanova I."/>
            <person name="Kiss B."/>
            <person name="Kocsube S."/>
            <person name="Kotiranta H."/>
            <person name="LaButti K.M."/>
            <person name="Lechner B.E."/>
            <person name="Liimatainen K."/>
            <person name="Lipzen A."/>
            <person name="Lukacs Z."/>
            <person name="Mihaltcheva S."/>
            <person name="Morgado L.N."/>
            <person name="Niskanen T."/>
            <person name="Noordeloos M.E."/>
            <person name="Ohm R.A."/>
            <person name="Ortiz-Santana B."/>
            <person name="Ovrebo C."/>
            <person name="Racz N."/>
            <person name="Riley R."/>
            <person name="Savchenko A."/>
            <person name="Shiryaev A."/>
            <person name="Soop K."/>
            <person name="Spirin V."/>
            <person name="Szebenyi C."/>
            <person name="Tomsovsky M."/>
            <person name="Tulloss R.E."/>
            <person name="Uehling J."/>
            <person name="Grigoriev I.V."/>
            <person name="Vagvolgyi C."/>
            <person name="Papp T."/>
            <person name="Martin F.M."/>
            <person name="Miettinen O."/>
            <person name="Hibbett D.S."/>
            <person name="Nagy L.G."/>
        </authorList>
    </citation>
    <scope>NUCLEOTIDE SEQUENCE [LARGE SCALE GENOMIC DNA]</scope>
    <source>
        <strain evidence="9 10">FP101781</strain>
    </source>
</reference>
<evidence type="ECO:0000313" key="9">
    <source>
        <dbReference type="EMBL" id="TEB36796.1"/>
    </source>
</evidence>
<evidence type="ECO:0000256" key="4">
    <source>
        <dbReference type="ARBA" id="ARBA00022842"/>
    </source>
</evidence>